<dbReference type="PANTHER" id="PTHR34851">
    <property type="entry name" value="PROTEIN CBG05235-RELATED"/>
    <property type="match status" value="1"/>
</dbReference>
<feature type="transmembrane region" description="Helical" evidence="1">
    <location>
        <begin position="124"/>
        <end position="146"/>
    </location>
</feature>
<feature type="transmembrane region" description="Helical" evidence="1">
    <location>
        <begin position="95"/>
        <end position="112"/>
    </location>
</feature>
<keyword evidence="3" id="KW-1185">Reference proteome</keyword>
<evidence type="ECO:0000313" key="2">
    <source>
        <dbReference type="EMBL" id="KHJ98212.1"/>
    </source>
</evidence>
<feature type="transmembrane region" description="Helical" evidence="1">
    <location>
        <begin position="191"/>
        <end position="216"/>
    </location>
</feature>
<evidence type="ECO:0000313" key="3">
    <source>
        <dbReference type="Proteomes" id="UP000053660"/>
    </source>
</evidence>
<evidence type="ECO:0000256" key="1">
    <source>
        <dbReference type="SAM" id="Phobius"/>
    </source>
</evidence>
<dbReference type="OrthoDB" id="5843182at2759"/>
<keyword evidence="1" id="KW-0812">Transmembrane</keyword>
<dbReference type="Proteomes" id="UP000053660">
    <property type="component" value="Unassembled WGS sequence"/>
</dbReference>
<name>A0A0B1TQX5_OESDE</name>
<sequence>MLFLENFETVILDSSYSPSEGFRRIDVVPQAKQETVVSYEFADDPVPPNTCCCGKVKIQLACRIVAICSLMAIVANAVLYFFGIPRLGLSGTIEIFLLIVDFLTVFFLFLGLSKQRAGLLKPYLFFNSLWTLCLCLLLLVCLWRIVRGAELSNNILSNLQNIRAQPTEAPEDTYHHHRIHPTAPVSAGVSYLVTAAVMLGLVTIIVVDGFFVHVVYRTFHCFAYQEDKAKESRNNQTTSTTL</sequence>
<proteinExistence type="predicted"/>
<organism evidence="2 3">
    <name type="scientific">Oesophagostomum dentatum</name>
    <name type="common">Nodular worm</name>
    <dbReference type="NCBI Taxonomy" id="61180"/>
    <lineage>
        <taxon>Eukaryota</taxon>
        <taxon>Metazoa</taxon>
        <taxon>Ecdysozoa</taxon>
        <taxon>Nematoda</taxon>
        <taxon>Chromadorea</taxon>
        <taxon>Rhabditida</taxon>
        <taxon>Rhabditina</taxon>
        <taxon>Rhabditomorpha</taxon>
        <taxon>Strongyloidea</taxon>
        <taxon>Strongylidae</taxon>
        <taxon>Oesophagostomum</taxon>
    </lineage>
</organism>
<keyword evidence="1" id="KW-1133">Transmembrane helix</keyword>
<dbReference type="AlphaFoldDB" id="A0A0B1TQX5"/>
<feature type="transmembrane region" description="Helical" evidence="1">
    <location>
        <begin position="64"/>
        <end position="83"/>
    </location>
</feature>
<dbReference type="EMBL" id="KN549342">
    <property type="protein sequence ID" value="KHJ98212.1"/>
    <property type="molecule type" value="Genomic_DNA"/>
</dbReference>
<reference evidence="2 3" key="1">
    <citation type="submission" date="2014-03" db="EMBL/GenBank/DDBJ databases">
        <title>Draft genome of the hookworm Oesophagostomum dentatum.</title>
        <authorList>
            <person name="Mitreva M."/>
        </authorList>
    </citation>
    <scope>NUCLEOTIDE SEQUENCE [LARGE SCALE GENOMIC DNA]</scope>
    <source>
        <strain evidence="2 3">OD-Hann</strain>
    </source>
</reference>
<keyword evidence="1" id="KW-0472">Membrane</keyword>
<accession>A0A0B1TQX5</accession>
<dbReference type="PANTHER" id="PTHR34851:SF3">
    <property type="entry name" value="MARVEL DOMAIN-CONTAINING PROTEIN"/>
    <property type="match status" value="1"/>
</dbReference>
<protein>
    <submittedName>
        <fullName evidence="2">Uncharacterized protein</fullName>
    </submittedName>
</protein>
<gene>
    <name evidence="2" type="ORF">OESDEN_01807</name>
</gene>